<dbReference type="Gene3D" id="3.50.30.30">
    <property type="match status" value="1"/>
</dbReference>
<evidence type="ECO:0000256" key="8">
    <source>
        <dbReference type="ARBA" id="ARBA00022670"/>
    </source>
</evidence>
<protein>
    <recommendedName>
        <fullName evidence="5">Carboxypeptidase Q</fullName>
    </recommendedName>
    <alternativeName>
        <fullName evidence="20">Plasma glutamate carboxypeptidase</fullName>
    </alternativeName>
</protein>
<evidence type="ECO:0000256" key="13">
    <source>
        <dbReference type="ARBA" id="ARBA00022833"/>
    </source>
</evidence>
<dbReference type="Pfam" id="PF04389">
    <property type="entry name" value="Peptidase_M28"/>
    <property type="match status" value="1"/>
</dbReference>
<dbReference type="GO" id="GO:0004177">
    <property type="term" value="F:aminopeptidase activity"/>
    <property type="evidence" value="ECO:0007669"/>
    <property type="project" value="UniProtKB-KW"/>
</dbReference>
<evidence type="ECO:0000256" key="3">
    <source>
        <dbReference type="ARBA" id="ARBA00004555"/>
    </source>
</evidence>
<keyword evidence="7" id="KW-0121">Carboxypeptidase</keyword>
<sequence>MQNKLFLCGMKYTATATFFLLAVGLLPSAVQAQWAPPSEQQLDPVVQQIVDEAYQNSQLKQLAHELLDVVGPRLVGTPQMKHAHDWAVAKYKDWGIEARYEEFGEWRGWDRGISHIDMTYPRVKTLAGTQLAWSPTTGGKAIEGEVITLPDVKNSQAFQAWLPTVKGKYVLVSMPQPTGRPDHNWEEFGRPESVERMKKERDSLTEAWNRKIQAMGISSNSLPRILEEAGAAGILQCYWSREFGSNKIFGARTTIVPSLDISLEDYGILYRLAENGHKPRIQVETDSKDLGTVPTFNTIAEIKGTEKPDEYVILSAHFDSWEGGSGATDNGTGTITMMEIARILKKVYPNPRRTILIGHWGSEEQGLNGSRAFVLDHPDIVEKTQAVFNQDNGTGRVANIDGSGFLHAYDFMGRWLAAAPRNITADIKTDYPGSPSTGGSDHASFTAAGIPAFSMSSLSWGYGTITWHTNLDTYDKLIFDDLRDNVILIATLAYKASEEAELVNREKRVMPLGRDGQPGQWPVIRQPRRTGVGY</sequence>
<evidence type="ECO:0000256" key="9">
    <source>
        <dbReference type="ARBA" id="ARBA00022723"/>
    </source>
</evidence>
<keyword evidence="12" id="KW-0256">Endoplasmic reticulum</keyword>
<feature type="signal peptide" evidence="22">
    <location>
        <begin position="1"/>
        <end position="32"/>
    </location>
</feature>
<evidence type="ECO:0000256" key="5">
    <source>
        <dbReference type="ARBA" id="ARBA00014116"/>
    </source>
</evidence>
<feature type="domain" description="Peptidase M28" evidence="23">
    <location>
        <begin position="297"/>
        <end position="484"/>
    </location>
</feature>
<evidence type="ECO:0000256" key="12">
    <source>
        <dbReference type="ARBA" id="ARBA00022824"/>
    </source>
</evidence>
<keyword evidence="24" id="KW-0031">Aminopeptidase</keyword>
<evidence type="ECO:0000256" key="18">
    <source>
        <dbReference type="ARBA" id="ARBA00023228"/>
    </source>
</evidence>
<comment type="subcellular location">
    <subcellularLocation>
        <location evidence="1">Endoplasmic reticulum</location>
    </subcellularLocation>
    <subcellularLocation>
        <location evidence="3">Golgi apparatus</location>
    </subcellularLocation>
    <subcellularLocation>
        <location evidence="2">Lysosome</location>
    </subcellularLocation>
    <subcellularLocation>
        <location evidence="4">Secreted</location>
    </subcellularLocation>
</comment>
<accession>A0ABQ1ME13</accession>
<keyword evidence="6" id="KW-0964">Secreted</keyword>
<dbReference type="InterPro" id="IPR039866">
    <property type="entry name" value="CPQ"/>
</dbReference>
<evidence type="ECO:0000256" key="21">
    <source>
        <dbReference type="SAM" id="MobiDB-lite"/>
    </source>
</evidence>
<keyword evidence="18" id="KW-0458">Lysosome</keyword>
<dbReference type="EMBL" id="BMIK01000012">
    <property type="protein sequence ID" value="GGC37719.1"/>
    <property type="molecule type" value="Genomic_DNA"/>
</dbReference>
<keyword evidence="14" id="KW-0333">Golgi apparatus</keyword>
<evidence type="ECO:0000256" key="17">
    <source>
        <dbReference type="ARBA" id="ARBA00023180"/>
    </source>
</evidence>
<keyword evidence="8" id="KW-0645">Protease</keyword>
<evidence type="ECO:0000259" key="23">
    <source>
        <dbReference type="Pfam" id="PF04389"/>
    </source>
</evidence>
<keyword evidence="16" id="KW-0865">Zymogen</keyword>
<feature type="chain" id="PRO_5045590344" description="Carboxypeptidase Q" evidence="22">
    <location>
        <begin position="33"/>
        <end position="534"/>
    </location>
</feature>
<evidence type="ECO:0000256" key="16">
    <source>
        <dbReference type="ARBA" id="ARBA00023145"/>
    </source>
</evidence>
<organism evidence="24 25">
    <name type="scientific">Parapedobacter defluvii</name>
    <dbReference type="NCBI Taxonomy" id="2045106"/>
    <lineage>
        <taxon>Bacteria</taxon>
        <taxon>Pseudomonadati</taxon>
        <taxon>Bacteroidota</taxon>
        <taxon>Sphingobacteriia</taxon>
        <taxon>Sphingobacteriales</taxon>
        <taxon>Sphingobacteriaceae</taxon>
        <taxon>Parapedobacter</taxon>
    </lineage>
</organism>
<evidence type="ECO:0000256" key="22">
    <source>
        <dbReference type="SAM" id="SignalP"/>
    </source>
</evidence>
<evidence type="ECO:0000256" key="4">
    <source>
        <dbReference type="ARBA" id="ARBA00004613"/>
    </source>
</evidence>
<keyword evidence="9" id="KW-0479">Metal-binding</keyword>
<keyword evidence="11" id="KW-0378">Hydrolase</keyword>
<proteinExistence type="predicted"/>
<comment type="subunit">
    <text evidence="19">Homodimer. The monomeric form is inactive while the homodimer is active.</text>
</comment>
<evidence type="ECO:0000256" key="6">
    <source>
        <dbReference type="ARBA" id="ARBA00022525"/>
    </source>
</evidence>
<comment type="caution">
    <text evidence="24">The sequence shown here is derived from an EMBL/GenBank/DDBJ whole genome shotgun (WGS) entry which is preliminary data.</text>
</comment>
<dbReference type="Proteomes" id="UP000597338">
    <property type="component" value="Unassembled WGS sequence"/>
</dbReference>
<keyword evidence="15" id="KW-0482">Metalloprotease</keyword>
<evidence type="ECO:0000256" key="7">
    <source>
        <dbReference type="ARBA" id="ARBA00022645"/>
    </source>
</evidence>
<dbReference type="SUPFAM" id="SSF53187">
    <property type="entry name" value="Zn-dependent exopeptidases"/>
    <property type="match status" value="1"/>
</dbReference>
<evidence type="ECO:0000256" key="1">
    <source>
        <dbReference type="ARBA" id="ARBA00004240"/>
    </source>
</evidence>
<keyword evidence="13" id="KW-0862">Zinc</keyword>
<dbReference type="PANTHER" id="PTHR12053">
    <property type="entry name" value="PROTEASE FAMILY M28 PLASMA GLUTAMATE CARBOXYPEPTIDASE-RELATED"/>
    <property type="match status" value="1"/>
</dbReference>
<dbReference type="PANTHER" id="PTHR12053:SF3">
    <property type="entry name" value="CARBOXYPEPTIDASE Q"/>
    <property type="match status" value="1"/>
</dbReference>
<evidence type="ECO:0000313" key="24">
    <source>
        <dbReference type="EMBL" id="GGC37719.1"/>
    </source>
</evidence>
<evidence type="ECO:0000256" key="19">
    <source>
        <dbReference type="ARBA" id="ARBA00025833"/>
    </source>
</evidence>
<dbReference type="InterPro" id="IPR007484">
    <property type="entry name" value="Peptidase_M28"/>
</dbReference>
<evidence type="ECO:0000256" key="15">
    <source>
        <dbReference type="ARBA" id="ARBA00023049"/>
    </source>
</evidence>
<evidence type="ECO:0000256" key="11">
    <source>
        <dbReference type="ARBA" id="ARBA00022801"/>
    </source>
</evidence>
<dbReference type="Gene3D" id="3.40.630.10">
    <property type="entry name" value="Zn peptidases"/>
    <property type="match status" value="1"/>
</dbReference>
<reference evidence="25" key="1">
    <citation type="journal article" date="2019" name="Int. J. Syst. Evol. Microbiol.">
        <title>The Global Catalogue of Microorganisms (GCM) 10K type strain sequencing project: providing services to taxonomists for standard genome sequencing and annotation.</title>
        <authorList>
            <consortium name="The Broad Institute Genomics Platform"/>
            <consortium name="The Broad Institute Genome Sequencing Center for Infectious Disease"/>
            <person name="Wu L."/>
            <person name="Ma J."/>
        </authorList>
    </citation>
    <scope>NUCLEOTIDE SEQUENCE [LARGE SCALE GENOMIC DNA]</scope>
    <source>
        <strain evidence="25">CGMCC 1.15342</strain>
    </source>
</reference>
<evidence type="ECO:0000313" key="25">
    <source>
        <dbReference type="Proteomes" id="UP000597338"/>
    </source>
</evidence>
<keyword evidence="17" id="KW-0325">Glycoprotein</keyword>
<keyword evidence="25" id="KW-1185">Reference proteome</keyword>
<evidence type="ECO:0000256" key="2">
    <source>
        <dbReference type="ARBA" id="ARBA00004371"/>
    </source>
</evidence>
<feature type="region of interest" description="Disordered" evidence="21">
    <location>
        <begin position="514"/>
        <end position="534"/>
    </location>
</feature>
<evidence type="ECO:0000256" key="14">
    <source>
        <dbReference type="ARBA" id="ARBA00023034"/>
    </source>
</evidence>
<name>A0ABQ1ME13_9SPHI</name>
<keyword evidence="10 22" id="KW-0732">Signal</keyword>
<evidence type="ECO:0000256" key="20">
    <source>
        <dbReference type="ARBA" id="ARBA00033328"/>
    </source>
</evidence>
<gene>
    <name evidence="24" type="ORF">GCM10011386_32280</name>
</gene>
<evidence type="ECO:0000256" key="10">
    <source>
        <dbReference type="ARBA" id="ARBA00022729"/>
    </source>
</evidence>